<sequence>MQLLTEALARIFSASAVRYFLLAGIPFIMFYRLFPARLQRLKIQRKAASRKDFFREIWHSMQSTLVFSVISVIIFFTPVRQYTQVYTQLHDFPLWYLGVSVLLSLVVHDTYFYWLHRLLHHPGLFKLTHLVHHKSTNPSPWTSYSFHLLEAIGEGGVLLLVVCIMPMHPLAVLAFTVAGFIINVYGHLGYELMPRGFRRSWLFEVLNTSVHHNLHHSRFKGNYGLYFRIWDRVMGTEHPDYVKEYDRLQEQRFGKTAASSQSKKPVPVMDL</sequence>
<feature type="domain" description="Fatty acid hydroxylase" evidence="6">
    <location>
        <begin position="102"/>
        <end position="236"/>
    </location>
</feature>
<feature type="transmembrane region" description="Helical" evidence="5">
    <location>
        <begin position="144"/>
        <end position="164"/>
    </location>
</feature>
<dbReference type="PANTHER" id="PTHR11863">
    <property type="entry name" value="STEROL DESATURASE"/>
    <property type="match status" value="1"/>
</dbReference>
<feature type="transmembrane region" description="Helical" evidence="5">
    <location>
        <begin position="94"/>
        <end position="114"/>
    </location>
</feature>
<comment type="caution">
    <text evidence="7">The sequence shown here is derived from an EMBL/GenBank/DDBJ whole genome shotgun (WGS) entry which is preliminary data.</text>
</comment>
<proteinExistence type="predicted"/>
<evidence type="ECO:0000256" key="5">
    <source>
        <dbReference type="SAM" id="Phobius"/>
    </source>
</evidence>
<comment type="subcellular location">
    <subcellularLocation>
        <location evidence="1">Membrane</location>
    </subcellularLocation>
</comment>
<protein>
    <submittedName>
        <fullName evidence="7">Sterol desaturase family protein</fullName>
    </submittedName>
</protein>
<keyword evidence="4 5" id="KW-0472">Membrane</keyword>
<feature type="transmembrane region" description="Helical" evidence="5">
    <location>
        <begin position="170"/>
        <end position="190"/>
    </location>
</feature>
<feature type="transmembrane region" description="Helical" evidence="5">
    <location>
        <begin position="16"/>
        <end position="36"/>
    </location>
</feature>
<feature type="transmembrane region" description="Helical" evidence="5">
    <location>
        <begin position="57"/>
        <end position="79"/>
    </location>
</feature>
<name>A0ABR7TS58_9BACT</name>
<dbReference type="InterPro" id="IPR050307">
    <property type="entry name" value="Sterol_Desaturase_Related"/>
</dbReference>
<dbReference type="Proteomes" id="UP000659124">
    <property type="component" value="Unassembled WGS sequence"/>
</dbReference>
<dbReference type="EMBL" id="JACVFC010000003">
    <property type="protein sequence ID" value="MBC9932850.1"/>
    <property type="molecule type" value="Genomic_DNA"/>
</dbReference>
<evidence type="ECO:0000256" key="3">
    <source>
        <dbReference type="ARBA" id="ARBA00022989"/>
    </source>
</evidence>
<organism evidence="7 8">
    <name type="scientific">Chitinophaga qingshengii</name>
    <dbReference type="NCBI Taxonomy" id="1569794"/>
    <lineage>
        <taxon>Bacteria</taxon>
        <taxon>Pseudomonadati</taxon>
        <taxon>Bacteroidota</taxon>
        <taxon>Chitinophagia</taxon>
        <taxon>Chitinophagales</taxon>
        <taxon>Chitinophagaceae</taxon>
        <taxon>Chitinophaga</taxon>
    </lineage>
</organism>
<evidence type="ECO:0000256" key="1">
    <source>
        <dbReference type="ARBA" id="ARBA00004370"/>
    </source>
</evidence>
<evidence type="ECO:0000259" key="6">
    <source>
        <dbReference type="Pfam" id="PF04116"/>
    </source>
</evidence>
<keyword evidence="8" id="KW-1185">Reference proteome</keyword>
<dbReference type="RefSeq" id="WP_188089980.1">
    <property type="nucleotide sequence ID" value="NZ_JACVFC010000003.1"/>
</dbReference>
<dbReference type="Pfam" id="PF04116">
    <property type="entry name" value="FA_hydroxylase"/>
    <property type="match status" value="1"/>
</dbReference>
<evidence type="ECO:0000313" key="7">
    <source>
        <dbReference type="EMBL" id="MBC9932850.1"/>
    </source>
</evidence>
<keyword evidence="2 5" id="KW-0812">Transmembrane</keyword>
<evidence type="ECO:0000313" key="8">
    <source>
        <dbReference type="Proteomes" id="UP000659124"/>
    </source>
</evidence>
<evidence type="ECO:0000256" key="4">
    <source>
        <dbReference type="ARBA" id="ARBA00023136"/>
    </source>
</evidence>
<evidence type="ECO:0000256" key="2">
    <source>
        <dbReference type="ARBA" id="ARBA00022692"/>
    </source>
</evidence>
<keyword evidence="3 5" id="KW-1133">Transmembrane helix</keyword>
<dbReference type="InterPro" id="IPR006694">
    <property type="entry name" value="Fatty_acid_hydroxylase"/>
</dbReference>
<gene>
    <name evidence="7" type="ORF">ICL07_20855</name>
</gene>
<reference evidence="7 8" key="1">
    <citation type="submission" date="2020-09" db="EMBL/GenBank/DDBJ databases">
        <title>Genome sequences of type strains of Chitinophaga qingshengii and Chitinophaga varians.</title>
        <authorList>
            <person name="Kittiwongwattana C."/>
        </authorList>
    </citation>
    <scope>NUCLEOTIDE SEQUENCE [LARGE SCALE GENOMIC DNA]</scope>
    <source>
        <strain evidence="7 8">JCM 30026</strain>
    </source>
</reference>
<accession>A0ABR7TS58</accession>